<accession>A0A4Z2I8L2</accession>
<dbReference type="EMBL" id="SRLO01000116">
    <property type="protein sequence ID" value="TNN74298.1"/>
    <property type="molecule type" value="Genomic_DNA"/>
</dbReference>
<dbReference type="Proteomes" id="UP000314294">
    <property type="component" value="Unassembled WGS sequence"/>
</dbReference>
<gene>
    <name evidence="3" type="ORF">EYF80_015541</name>
</gene>
<feature type="region of interest" description="Disordered" evidence="1">
    <location>
        <begin position="78"/>
        <end position="102"/>
    </location>
</feature>
<sequence length="178" mass="19877">MEVGCITPFSAGRGARETLLLLLLLLLRPDVSLNWLLSEGHGGRCKSCKGPAQEQGTPHIIDAPSSLRQEATTNSNITPGVVEAERRRRQPPCLSEAERRVLTDRNKDRHGLSRWGTREMYGGPDRPEQEELSEAGLDIRKFVPNSLHSAVFSSKQTFSLQLKSWAGFVKHAEELMFK</sequence>
<proteinExistence type="predicted"/>
<evidence type="ECO:0000256" key="1">
    <source>
        <dbReference type="SAM" id="MobiDB-lite"/>
    </source>
</evidence>
<organism evidence="3 4">
    <name type="scientific">Liparis tanakae</name>
    <name type="common">Tanaka's snailfish</name>
    <dbReference type="NCBI Taxonomy" id="230148"/>
    <lineage>
        <taxon>Eukaryota</taxon>
        <taxon>Metazoa</taxon>
        <taxon>Chordata</taxon>
        <taxon>Craniata</taxon>
        <taxon>Vertebrata</taxon>
        <taxon>Euteleostomi</taxon>
        <taxon>Actinopterygii</taxon>
        <taxon>Neopterygii</taxon>
        <taxon>Teleostei</taxon>
        <taxon>Neoteleostei</taxon>
        <taxon>Acanthomorphata</taxon>
        <taxon>Eupercaria</taxon>
        <taxon>Perciformes</taxon>
        <taxon>Cottioidei</taxon>
        <taxon>Cottales</taxon>
        <taxon>Liparidae</taxon>
        <taxon>Liparis</taxon>
    </lineage>
</organism>
<feature type="chain" id="PRO_5021490499" evidence="2">
    <location>
        <begin position="34"/>
        <end position="178"/>
    </location>
</feature>
<protein>
    <submittedName>
        <fullName evidence="3">Uncharacterized protein</fullName>
    </submittedName>
</protein>
<keyword evidence="2" id="KW-0732">Signal</keyword>
<evidence type="ECO:0000256" key="2">
    <source>
        <dbReference type="SAM" id="SignalP"/>
    </source>
</evidence>
<reference evidence="3 4" key="1">
    <citation type="submission" date="2019-03" db="EMBL/GenBank/DDBJ databases">
        <title>First draft genome of Liparis tanakae, snailfish: a comprehensive survey of snailfish specific genes.</title>
        <authorList>
            <person name="Kim W."/>
            <person name="Song I."/>
            <person name="Jeong J.-H."/>
            <person name="Kim D."/>
            <person name="Kim S."/>
            <person name="Ryu S."/>
            <person name="Song J.Y."/>
            <person name="Lee S.K."/>
        </authorList>
    </citation>
    <scope>NUCLEOTIDE SEQUENCE [LARGE SCALE GENOMIC DNA]</scope>
    <source>
        <tissue evidence="3">Muscle</tissue>
    </source>
</reference>
<name>A0A4Z2I8L2_9TELE</name>
<dbReference type="AlphaFoldDB" id="A0A4Z2I8L2"/>
<comment type="caution">
    <text evidence="3">The sequence shown here is derived from an EMBL/GenBank/DDBJ whole genome shotgun (WGS) entry which is preliminary data.</text>
</comment>
<keyword evidence="4" id="KW-1185">Reference proteome</keyword>
<evidence type="ECO:0000313" key="4">
    <source>
        <dbReference type="Proteomes" id="UP000314294"/>
    </source>
</evidence>
<feature type="signal peptide" evidence="2">
    <location>
        <begin position="1"/>
        <end position="33"/>
    </location>
</feature>
<evidence type="ECO:0000313" key="3">
    <source>
        <dbReference type="EMBL" id="TNN74298.1"/>
    </source>
</evidence>